<accession>J9C7X8</accession>
<protein>
    <submittedName>
        <fullName evidence="3">Capsular polysaccharide transport protein</fullName>
    </submittedName>
</protein>
<comment type="caution">
    <text evidence="3">The sequence shown here is derived from an EMBL/GenBank/DDBJ whole genome shotgun (WGS) entry which is preliminary data.</text>
</comment>
<dbReference type="SUPFAM" id="SSF52540">
    <property type="entry name" value="P-loop containing nucleoside triphosphate hydrolases"/>
    <property type="match status" value="1"/>
</dbReference>
<dbReference type="Pfam" id="PF13807">
    <property type="entry name" value="GNVR"/>
    <property type="match status" value="1"/>
</dbReference>
<dbReference type="Gene3D" id="3.40.50.300">
    <property type="entry name" value="P-loop containing nucleotide triphosphate hydrolases"/>
    <property type="match status" value="1"/>
</dbReference>
<proteinExistence type="predicted"/>
<dbReference type="AlphaFoldDB" id="J9C7X8"/>
<feature type="non-terminal residue" evidence="3">
    <location>
        <position position="239"/>
    </location>
</feature>
<sequence>ELQSVERQQKVKEALYIFLLQKCEENELSRTYTAWNSNIIQPPTGNVEPTSPRKGMILLLALVVGFAIPGGLIVLYDGINHKVRGRKDLEGLDVPLIGEIPSMMQKKHWWQKKQNVQRAIVVEKNNRDIINESFRIVRTKLDYFIGKKDSCPVLMFTSFNPGSGKSFVSGNLATAFGLNDKKVIVLDMDFRHRSLTGMVNRTVKEGITSYLNGMNENLDELIVRNGLSQNVDALCVGII</sequence>
<evidence type="ECO:0000313" key="3">
    <source>
        <dbReference type="EMBL" id="EJW95965.1"/>
    </source>
</evidence>
<keyword evidence="1" id="KW-1133">Transmembrane helix</keyword>
<organism evidence="3">
    <name type="scientific">gut metagenome</name>
    <dbReference type="NCBI Taxonomy" id="749906"/>
    <lineage>
        <taxon>unclassified sequences</taxon>
        <taxon>metagenomes</taxon>
        <taxon>organismal metagenomes</taxon>
    </lineage>
</organism>
<evidence type="ECO:0000256" key="1">
    <source>
        <dbReference type="SAM" id="Phobius"/>
    </source>
</evidence>
<dbReference type="InterPro" id="IPR050445">
    <property type="entry name" value="Bact_polysacc_biosynth/exp"/>
</dbReference>
<dbReference type="GO" id="GO:0005886">
    <property type="term" value="C:plasma membrane"/>
    <property type="evidence" value="ECO:0007669"/>
    <property type="project" value="TreeGrafter"/>
</dbReference>
<reference evidence="3" key="1">
    <citation type="journal article" date="2012" name="PLoS ONE">
        <title>Gene sets for utilization of primary and secondary nutrition supplies in the distal gut of endangered iberian lynx.</title>
        <authorList>
            <person name="Alcaide M."/>
            <person name="Messina E."/>
            <person name="Richter M."/>
            <person name="Bargiela R."/>
            <person name="Peplies J."/>
            <person name="Huws S.A."/>
            <person name="Newbold C.J."/>
            <person name="Golyshin P.N."/>
            <person name="Simon M.A."/>
            <person name="Lopez G."/>
            <person name="Yakimov M.M."/>
            <person name="Ferrer M."/>
        </authorList>
    </citation>
    <scope>NUCLEOTIDE SEQUENCE</scope>
</reference>
<dbReference type="PANTHER" id="PTHR32309:SF13">
    <property type="entry name" value="FERRIC ENTEROBACTIN TRANSPORT PROTEIN FEPE"/>
    <property type="match status" value="1"/>
</dbReference>
<feature type="transmembrane region" description="Helical" evidence="1">
    <location>
        <begin position="56"/>
        <end position="76"/>
    </location>
</feature>
<name>J9C7X8_9ZZZZ</name>
<keyword evidence="1" id="KW-0472">Membrane</keyword>
<dbReference type="PANTHER" id="PTHR32309">
    <property type="entry name" value="TYROSINE-PROTEIN KINASE"/>
    <property type="match status" value="1"/>
</dbReference>
<evidence type="ECO:0000259" key="2">
    <source>
        <dbReference type="Pfam" id="PF13807"/>
    </source>
</evidence>
<dbReference type="InterPro" id="IPR027417">
    <property type="entry name" value="P-loop_NTPase"/>
</dbReference>
<dbReference type="EMBL" id="AMCI01005522">
    <property type="protein sequence ID" value="EJW95965.1"/>
    <property type="molecule type" value="Genomic_DNA"/>
</dbReference>
<feature type="domain" description="Tyrosine-protein kinase G-rich" evidence="2">
    <location>
        <begin position="5"/>
        <end position="72"/>
    </location>
</feature>
<dbReference type="InterPro" id="IPR032807">
    <property type="entry name" value="GNVR"/>
</dbReference>
<feature type="non-terminal residue" evidence="3">
    <location>
        <position position="1"/>
    </location>
</feature>
<gene>
    <name evidence="3" type="ORF">EVA_15928</name>
</gene>
<keyword evidence="1" id="KW-0812">Transmembrane</keyword>
<dbReference type="GO" id="GO:0004713">
    <property type="term" value="F:protein tyrosine kinase activity"/>
    <property type="evidence" value="ECO:0007669"/>
    <property type="project" value="TreeGrafter"/>
</dbReference>